<dbReference type="Pfam" id="PF09511">
    <property type="entry name" value="RNA_lig_T4_1"/>
    <property type="match status" value="1"/>
</dbReference>
<organism evidence="2 3">
    <name type="scientific">Methylorubrum rhodinum</name>
    <dbReference type="NCBI Taxonomy" id="29428"/>
    <lineage>
        <taxon>Bacteria</taxon>
        <taxon>Pseudomonadati</taxon>
        <taxon>Pseudomonadota</taxon>
        <taxon>Alphaproteobacteria</taxon>
        <taxon>Hyphomicrobiales</taxon>
        <taxon>Methylobacteriaceae</taxon>
        <taxon>Methylorubrum</taxon>
    </lineage>
</organism>
<keyword evidence="2" id="KW-0436">Ligase</keyword>
<evidence type="ECO:0000313" key="3">
    <source>
        <dbReference type="Proteomes" id="UP000583454"/>
    </source>
</evidence>
<protein>
    <submittedName>
        <fullName evidence="2">RNA ligase</fullName>
        <ecNumber evidence="2">6.5.1.3</ecNumber>
    </submittedName>
</protein>
<proteinExistence type="predicted"/>
<feature type="domain" description="T4 RNA ligase 1-like N-terminal" evidence="1">
    <location>
        <begin position="50"/>
        <end position="237"/>
    </location>
</feature>
<dbReference type="EMBL" id="JACHOP010000010">
    <property type="protein sequence ID" value="MBB5757942.1"/>
    <property type="molecule type" value="Genomic_DNA"/>
</dbReference>
<reference evidence="2 3" key="1">
    <citation type="submission" date="2020-08" db="EMBL/GenBank/DDBJ databases">
        <title>Genomic Encyclopedia of Type Strains, Phase IV (KMG-IV): sequencing the most valuable type-strain genomes for metagenomic binning, comparative biology and taxonomic classification.</title>
        <authorList>
            <person name="Goeker M."/>
        </authorList>
    </citation>
    <scope>NUCLEOTIDE SEQUENCE [LARGE SCALE GENOMIC DNA]</scope>
    <source>
        <strain evidence="2 3">DSM 2163</strain>
    </source>
</reference>
<dbReference type="InterPro" id="IPR019039">
    <property type="entry name" value="T4-Rnl1-like_N"/>
</dbReference>
<comment type="caution">
    <text evidence="2">The sequence shown here is derived from an EMBL/GenBank/DDBJ whole genome shotgun (WGS) entry which is preliminary data.</text>
</comment>
<dbReference type="Gene3D" id="1.10.3550.20">
    <property type="match status" value="1"/>
</dbReference>
<sequence length="377" mass="41221">MTFPNIEHLDQVTPHVSFDRGFVVSRRPDHTVIDYVYTVPETFSSAMALECRGLKFDRDGRIIGRPFHKFFNLGERQRIEQIDWSAPHHVLDKLDGSMVHPVRLDGATVFMTRMGATGQAAAAQRHADPGLLDLADHLLAGGITPIFEFTAPDNRIVVAYERPALTLLAARAMVSGAYLPQAELVRLGARFGVAVVRAGPPLADAAAFVARARREAGIEGYVLAFEDGHRLKLKTDGYVLRHRALTGVRLEKTVLAWVAAGAVDDVVPILPEAAAARLLAYQATIETRAAAHAADIRAFAAEHRGLPRKDYAALAFRRFDKRLTKAAFEAYDGRDPRGVIGGLLTYAAGSEGRVEAVRDLFGMAWSVDDLALPEIEP</sequence>
<dbReference type="GO" id="GO:0003972">
    <property type="term" value="F:RNA ligase (ATP) activity"/>
    <property type="evidence" value="ECO:0007669"/>
    <property type="project" value="UniProtKB-EC"/>
</dbReference>
<dbReference type="AlphaFoldDB" id="A0A840ZIQ6"/>
<evidence type="ECO:0000259" key="1">
    <source>
        <dbReference type="Pfam" id="PF09511"/>
    </source>
</evidence>
<gene>
    <name evidence="2" type="ORF">HNR00_002659</name>
</gene>
<dbReference type="Proteomes" id="UP000583454">
    <property type="component" value="Unassembled WGS sequence"/>
</dbReference>
<dbReference type="RefSeq" id="WP_183569937.1">
    <property type="nucleotide sequence ID" value="NZ_JACHOP010000010.1"/>
</dbReference>
<evidence type="ECO:0000313" key="2">
    <source>
        <dbReference type="EMBL" id="MBB5757942.1"/>
    </source>
</evidence>
<accession>A0A840ZIQ6</accession>
<name>A0A840ZIQ6_9HYPH</name>
<dbReference type="EC" id="6.5.1.3" evidence="2"/>
<keyword evidence="3" id="KW-1185">Reference proteome</keyword>